<evidence type="ECO:0000256" key="1">
    <source>
        <dbReference type="SAM" id="MobiDB-lite"/>
    </source>
</evidence>
<evidence type="ECO:0000313" key="3">
    <source>
        <dbReference type="Proteomes" id="UP000452235"/>
    </source>
</evidence>
<sequence length="557" mass="62443">MAPTNQPTFTFIDHDDDLSSKRINDANARRAIRSHVMRDVRRRERIAGLRRVSRRDSRTRKKETPFMQSSGLNSSEHILPRRRASAKTEPVGNMIVLHQQPQYRASSNMASSASSSSPEPLIDSGLAPSLLDPFVSLPGAEMCTDMVNKLVFYWKTVFIPITFPKEHKLTEEFKRGLLVQTSFTDAGSFFGLMTMCAAHRAIMAGRHSDLQRASESTSHPLYDQDYYIMKGKCIAEMSAKIHDSTQVLSNEALGTILNLLSGSLIVGLFDETRIHLRCLEHMVELRGGLVDCREEMTPLKAAVLMTDVKAATGLMTDTIFPLVWTPNPVPADVKRRISPPNGSSLKKLGIAFHKIPILSRPLLRILDAMTDIILYSHMCKESPSALSDDDHDFFRNLNREVEHLLLSYVHTQEDGQNTPFPGSNPDPLPLETVTRVAAICYLNYFLIKLHPSAGLSRALTKHLKSALCHSSLQSSPKEYHALVAWALFIGGQGSIAQVERPWFVERLAHISRSCKWHNWGQVSCVMGEYFYLPSTNESIWATVWDEAMAVLAQEDST</sequence>
<feature type="region of interest" description="Disordered" evidence="1">
    <location>
        <begin position="51"/>
        <end position="73"/>
    </location>
</feature>
<accession>A0A5M3YVK0</accession>
<dbReference type="InterPro" id="IPR021858">
    <property type="entry name" value="Fun_TF"/>
</dbReference>
<dbReference type="Proteomes" id="UP000452235">
    <property type="component" value="Unassembled WGS sequence"/>
</dbReference>
<gene>
    <name evidence="2" type="ORF">ATEIFO6365_0002103400</name>
</gene>
<keyword evidence="3" id="KW-1185">Reference proteome</keyword>
<organism evidence="2 3">
    <name type="scientific">Aspergillus terreus</name>
    <dbReference type="NCBI Taxonomy" id="33178"/>
    <lineage>
        <taxon>Eukaryota</taxon>
        <taxon>Fungi</taxon>
        <taxon>Dikarya</taxon>
        <taxon>Ascomycota</taxon>
        <taxon>Pezizomycotina</taxon>
        <taxon>Eurotiomycetes</taxon>
        <taxon>Eurotiomycetidae</taxon>
        <taxon>Eurotiales</taxon>
        <taxon>Aspergillaceae</taxon>
        <taxon>Aspergillus</taxon>
        <taxon>Aspergillus subgen. Circumdati</taxon>
    </lineage>
</organism>
<dbReference type="OrthoDB" id="3469225at2759"/>
<dbReference type="PANTHER" id="PTHR37540:SF5">
    <property type="entry name" value="TRANSCRIPTION FACTOR DOMAIN-CONTAINING PROTEIN"/>
    <property type="match status" value="1"/>
</dbReference>
<comment type="caution">
    <text evidence="2">The sequence shown here is derived from an EMBL/GenBank/DDBJ whole genome shotgun (WGS) entry which is preliminary data.</text>
</comment>
<dbReference type="PANTHER" id="PTHR37540">
    <property type="entry name" value="TRANSCRIPTION FACTOR (ACR-2), PUTATIVE-RELATED-RELATED"/>
    <property type="match status" value="1"/>
</dbReference>
<feature type="compositionally biased region" description="Basic residues" evidence="1">
    <location>
        <begin position="51"/>
        <end position="61"/>
    </location>
</feature>
<dbReference type="Pfam" id="PF11951">
    <property type="entry name" value="Fungal_trans_2"/>
    <property type="match status" value="1"/>
</dbReference>
<dbReference type="EMBL" id="BLJY01000002">
    <property type="protein sequence ID" value="GFF13923.1"/>
    <property type="molecule type" value="Genomic_DNA"/>
</dbReference>
<name>A0A5M3YVK0_ASPTE</name>
<protein>
    <submittedName>
        <fullName evidence="2">Tachykinin family protein</fullName>
    </submittedName>
</protein>
<reference evidence="2 3" key="1">
    <citation type="submission" date="2020-01" db="EMBL/GenBank/DDBJ databases">
        <title>Aspergillus terreus IFO 6365 whole genome shotgun sequence.</title>
        <authorList>
            <person name="Kanamasa S."/>
            <person name="Takahashi H."/>
        </authorList>
    </citation>
    <scope>NUCLEOTIDE SEQUENCE [LARGE SCALE GENOMIC DNA]</scope>
    <source>
        <strain evidence="2 3">IFO 6365</strain>
    </source>
</reference>
<dbReference type="AlphaFoldDB" id="A0A5M3YVK0"/>
<proteinExistence type="predicted"/>
<dbReference type="VEuPathDB" id="FungiDB:ATEG_02753"/>
<evidence type="ECO:0000313" key="2">
    <source>
        <dbReference type="EMBL" id="GFF13923.1"/>
    </source>
</evidence>